<feature type="domain" description="Methyl-accepting transducer" evidence="10">
    <location>
        <begin position="267"/>
        <end position="524"/>
    </location>
</feature>
<dbReference type="CDD" id="cd06225">
    <property type="entry name" value="HAMP"/>
    <property type="match status" value="1"/>
</dbReference>
<evidence type="ECO:0000256" key="3">
    <source>
        <dbReference type="ARBA" id="ARBA00022692"/>
    </source>
</evidence>
<keyword evidence="5 9" id="KW-0472">Membrane</keyword>
<dbReference type="Gene3D" id="1.10.287.950">
    <property type="entry name" value="Methyl-accepting chemotaxis protein"/>
    <property type="match status" value="1"/>
</dbReference>
<evidence type="ECO:0000313" key="13">
    <source>
        <dbReference type="Proteomes" id="UP000239549"/>
    </source>
</evidence>
<feature type="transmembrane region" description="Helical" evidence="9">
    <location>
        <begin position="9"/>
        <end position="27"/>
    </location>
</feature>
<evidence type="ECO:0000259" key="11">
    <source>
        <dbReference type="PROSITE" id="PS50885"/>
    </source>
</evidence>
<dbReference type="Pfam" id="PF00015">
    <property type="entry name" value="MCPsignal"/>
    <property type="match status" value="1"/>
</dbReference>
<comment type="similarity">
    <text evidence="7">Belongs to the methyl-accepting chemotaxis (MCP) protein family.</text>
</comment>
<evidence type="ECO:0000256" key="7">
    <source>
        <dbReference type="ARBA" id="ARBA00029447"/>
    </source>
</evidence>
<dbReference type="PANTHER" id="PTHR32089">
    <property type="entry name" value="METHYL-ACCEPTING CHEMOTAXIS PROTEIN MCPB"/>
    <property type="match status" value="1"/>
</dbReference>
<dbReference type="InterPro" id="IPR003660">
    <property type="entry name" value="HAMP_dom"/>
</dbReference>
<feature type="domain" description="HAMP" evidence="11">
    <location>
        <begin position="217"/>
        <end position="269"/>
    </location>
</feature>
<dbReference type="EMBL" id="BFAV01000157">
    <property type="protein sequence ID" value="GBF35089.1"/>
    <property type="molecule type" value="Genomic_DNA"/>
</dbReference>
<dbReference type="Proteomes" id="UP000239549">
    <property type="component" value="Unassembled WGS sequence"/>
</dbReference>
<dbReference type="PANTHER" id="PTHR32089:SF119">
    <property type="entry name" value="METHYL-ACCEPTING CHEMOTAXIS PROTEIN CTPL"/>
    <property type="match status" value="1"/>
</dbReference>
<dbReference type="InterPro" id="IPR004010">
    <property type="entry name" value="Double_Cache_2"/>
</dbReference>
<keyword evidence="6 8" id="KW-0807">Transducer</keyword>
<dbReference type="GO" id="GO:0007165">
    <property type="term" value="P:signal transduction"/>
    <property type="evidence" value="ECO:0007669"/>
    <property type="project" value="UniProtKB-KW"/>
</dbReference>
<dbReference type="CDD" id="cd11386">
    <property type="entry name" value="MCP_signal"/>
    <property type="match status" value="1"/>
</dbReference>
<evidence type="ECO:0000256" key="8">
    <source>
        <dbReference type="PROSITE-ProRule" id="PRU00284"/>
    </source>
</evidence>
<dbReference type="Pfam" id="PF00672">
    <property type="entry name" value="HAMP"/>
    <property type="match status" value="1"/>
</dbReference>
<keyword evidence="4 9" id="KW-1133">Transmembrane helix</keyword>
<sequence>MRLNLGQKFLLVFTLSMVVYLALSTYFNSSDLEKAIYNEKKSQIKGIVESSTSIIAHYYELESKGLLSTNDAQEKAKEAIESLRYQDNNYVWIDTTDMINVILPPKPETSGKYRGDTKDSQGQLIVKDFVTGALNNKNDGFYYRYWFVKIGDNKEYPKLGYTKLFEPWKWVVGTGVYLDDVENIVSAQKTKQIILNIILGSILLVLVHIICTFITRKSIKKPLQLITAEVLKYAEGDFRGKLELNSTDEFGQIANLLNNMNEKLKNLIANIVETSNTLTVHSEEISATDEEIAATIEELSSTTQHVAELALQSASSANHTADVQEQAKESAHEGNNAVQRVEEKMNIIQTVAHEMAFSIKELDNHSQQIGKVVDMISAIAAQTNLLALNAAIEAARAGEHGRGFAVVADEVGKLAEQSSKFTKDIATIILDIKAQMENSTHKMDQSIAEVKEGAEISHQAATALNKIQEQIIQSAELLNNISKGALRASDDTQHLASTIQQITSTVQQQSSSSQELARIAEKLQDAVGNFKI</sequence>
<feature type="transmembrane region" description="Helical" evidence="9">
    <location>
        <begin position="193"/>
        <end position="214"/>
    </location>
</feature>
<dbReference type="AlphaFoldDB" id="A0A2L2XFG0"/>
<keyword evidence="2" id="KW-1003">Cell membrane</keyword>
<dbReference type="InterPro" id="IPR033480">
    <property type="entry name" value="sCache_2"/>
</dbReference>
<keyword evidence="3 9" id="KW-0812">Transmembrane</keyword>
<dbReference type="SMART" id="SM00283">
    <property type="entry name" value="MA"/>
    <property type="match status" value="1"/>
</dbReference>
<dbReference type="InterPro" id="IPR004089">
    <property type="entry name" value="MCPsignal_dom"/>
</dbReference>
<name>A0A2L2XFG0_9FIRM</name>
<evidence type="ECO:0000256" key="2">
    <source>
        <dbReference type="ARBA" id="ARBA00022475"/>
    </source>
</evidence>
<evidence type="ECO:0000313" key="12">
    <source>
        <dbReference type="EMBL" id="GBF35089.1"/>
    </source>
</evidence>
<dbReference type="SMART" id="SM00304">
    <property type="entry name" value="HAMP"/>
    <property type="match status" value="1"/>
</dbReference>
<keyword evidence="13" id="KW-1185">Reference proteome</keyword>
<accession>A0A2L2XFG0</accession>
<dbReference type="SMART" id="SM01049">
    <property type="entry name" value="Cache_2"/>
    <property type="match status" value="1"/>
</dbReference>
<comment type="subcellular location">
    <subcellularLocation>
        <location evidence="1">Cell membrane</location>
        <topology evidence="1">Multi-pass membrane protein</topology>
    </subcellularLocation>
</comment>
<evidence type="ECO:0000256" key="6">
    <source>
        <dbReference type="ARBA" id="ARBA00023224"/>
    </source>
</evidence>
<dbReference type="SUPFAM" id="SSF58104">
    <property type="entry name" value="Methyl-accepting chemotaxis protein (MCP) signaling domain"/>
    <property type="match status" value="1"/>
</dbReference>
<organism evidence="12 13">
    <name type="scientific">Desulfocucumis palustris</name>
    <dbReference type="NCBI Taxonomy" id="1898651"/>
    <lineage>
        <taxon>Bacteria</taxon>
        <taxon>Bacillati</taxon>
        <taxon>Bacillota</taxon>
        <taxon>Clostridia</taxon>
        <taxon>Eubacteriales</taxon>
        <taxon>Desulfocucumaceae</taxon>
        <taxon>Desulfocucumis</taxon>
    </lineage>
</organism>
<evidence type="ECO:0000256" key="1">
    <source>
        <dbReference type="ARBA" id="ARBA00004651"/>
    </source>
</evidence>
<dbReference type="InterPro" id="IPR004090">
    <property type="entry name" value="Chemotax_Me-accpt_rcpt"/>
</dbReference>
<dbReference type="RefSeq" id="WP_165792191.1">
    <property type="nucleotide sequence ID" value="NZ_BFAV01000157.1"/>
</dbReference>
<dbReference type="PRINTS" id="PR00260">
    <property type="entry name" value="CHEMTRNSDUCR"/>
</dbReference>
<evidence type="ECO:0000256" key="9">
    <source>
        <dbReference type="SAM" id="Phobius"/>
    </source>
</evidence>
<dbReference type="Pfam" id="PF08269">
    <property type="entry name" value="dCache_2"/>
    <property type="match status" value="1"/>
</dbReference>
<dbReference type="PROSITE" id="PS50111">
    <property type="entry name" value="CHEMOTAXIS_TRANSDUC_2"/>
    <property type="match status" value="1"/>
</dbReference>
<evidence type="ECO:0000259" key="10">
    <source>
        <dbReference type="PROSITE" id="PS50111"/>
    </source>
</evidence>
<reference evidence="13" key="1">
    <citation type="submission" date="2018-02" db="EMBL/GenBank/DDBJ databases">
        <title>Genome sequence of Desulfocucumis palustris strain NAW-5.</title>
        <authorList>
            <person name="Watanabe M."/>
            <person name="Kojima H."/>
            <person name="Fukui M."/>
        </authorList>
    </citation>
    <scope>NUCLEOTIDE SEQUENCE [LARGE SCALE GENOMIC DNA]</scope>
    <source>
        <strain evidence="13">NAW-5</strain>
    </source>
</reference>
<gene>
    <name evidence="12" type="ORF">DCCM_4212</name>
</gene>
<comment type="caution">
    <text evidence="12">The sequence shown here is derived from an EMBL/GenBank/DDBJ whole genome shotgun (WGS) entry which is preliminary data.</text>
</comment>
<dbReference type="GO" id="GO:0006935">
    <property type="term" value="P:chemotaxis"/>
    <property type="evidence" value="ECO:0007669"/>
    <property type="project" value="InterPro"/>
</dbReference>
<dbReference type="GO" id="GO:0005886">
    <property type="term" value="C:plasma membrane"/>
    <property type="evidence" value="ECO:0007669"/>
    <property type="project" value="UniProtKB-SubCell"/>
</dbReference>
<dbReference type="GO" id="GO:0004888">
    <property type="term" value="F:transmembrane signaling receptor activity"/>
    <property type="evidence" value="ECO:0007669"/>
    <property type="project" value="InterPro"/>
</dbReference>
<proteinExistence type="inferred from homology"/>
<protein>
    <submittedName>
        <fullName evidence="12">Methyl-accepting chemotaxis protein</fullName>
    </submittedName>
</protein>
<dbReference type="PROSITE" id="PS50885">
    <property type="entry name" value="HAMP"/>
    <property type="match status" value="1"/>
</dbReference>
<dbReference type="Gene3D" id="3.30.450.20">
    <property type="entry name" value="PAS domain"/>
    <property type="match status" value="1"/>
</dbReference>
<evidence type="ECO:0000256" key="5">
    <source>
        <dbReference type="ARBA" id="ARBA00023136"/>
    </source>
</evidence>
<evidence type="ECO:0000256" key="4">
    <source>
        <dbReference type="ARBA" id="ARBA00022989"/>
    </source>
</evidence>